<reference evidence="6" key="1">
    <citation type="submission" date="2015-12" db="EMBL/GenBank/DDBJ databases">
        <authorList>
            <person name="Tikhonova T.V."/>
            <person name="Pavlov A.R."/>
            <person name="Beletsky A.V."/>
            <person name="Mardanov A.V."/>
            <person name="Sorokin D.Y."/>
            <person name="Ravin N.V."/>
            <person name="Popov V.O."/>
        </authorList>
    </citation>
    <scope>NUCLEOTIDE SEQUENCE</scope>
    <source>
        <strain evidence="6">DSM 14787</strain>
    </source>
</reference>
<dbReference type="InterPro" id="IPR036388">
    <property type="entry name" value="WH-like_DNA-bd_sf"/>
</dbReference>
<dbReference type="KEGG" id="tni:TVNIR_0454"/>
<dbReference type="PROSITE" id="PS50931">
    <property type="entry name" value="HTH_LYSR"/>
    <property type="match status" value="1"/>
</dbReference>
<protein>
    <submittedName>
        <fullName evidence="6">Cys regulon transcriptional activator CysB</fullName>
    </submittedName>
</protein>
<feature type="domain" description="HTH lysR-type" evidence="5">
    <location>
        <begin position="1"/>
        <end position="50"/>
    </location>
</feature>
<dbReference type="GO" id="GO:0003700">
    <property type="term" value="F:DNA-binding transcription factor activity"/>
    <property type="evidence" value="ECO:0007669"/>
    <property type="project" value="InterPro"/>
</dbReference>
<dbReference type="PANTHER" id="PTHR30126:SF6">
    <property type="entry name" value="HTH-TYPE TRANSCRIPTIONAL REGULATOR CYSB-RELATED"/>
    <property type="match status" value="1"/>
</dbReference>
<dbReference type="Pfam" id="PF03466">
    <property type="entry name" value="LysR_substrate"/>
    <property type="match status" value="1"/>
</dbReference>
<dbReference type="SUPFAM" id="SSF46785">
    <property type="entry name" value="Winged helix' DNA-binding domain"/>
    <property type="match status" value="1"/>
</dbReference>
<gene>
    <name evidence="6" type="primary">cysB [H]</name>
    <name evidence="6" type="ordered locus">TVNIR_0454</name>
</gene>
<keyword evidence="2" id="KW-0805">Transcription regulation</keyword>
<dbReference type="Gene3D" id="1.10.10.10">
    <property type="entry name" value="Winged helix-like DNA-binding domain superfamily/Winged helix DNA-binding domain"/>
    <property type="match status" value="1"/>
</dbReference>
<evidence type="ECO:0000313" key="6">
    <source>
        <dbReference type="EMBL" id="AGA32156.1"/>
    </source>
</evidence>
<keyword evidence="3" id="KW-0238">DNA-binding</keyword>
<dbReference type="SUPFAM" id="SSF53850">
    <property type="entry name" value="Periplasmic binding protein-like II"/>
    <property type="match status" value="1"/>
</dbReference>
<dbReference type="PATRIC" id="fig|1255043.3.peg.457"/>
<accession>L0DUW5</accession>
<name>L0DUW5_THIND</name>
<evidence type="ECO:0000256" key="1">
    <source>
        <dbReference type="ARBA" id="ARBA00009437"/>
    </source>
</evidence>
<dbReference type="Proteomes" id="UP000010809">
    <property type="component" value="Chromosome"/>
</dbReference>
<keyword evidence="7" id="KW-1185">Reference proteome</keyword>
<proteinExistence type="inferred from homology"/>
<dbReference type="Gene3D" id="3.40.190.10">
    <property type="entry name" value="Periplasmic binding protein-like II"/>
    <property type="match status" value="2"/>
</dbReference>
<evidence type="ECO:0000313" key="7">
    <source>
        <dbReference type="Proteomes" id="UP000010809"/>
    </source>
</evidence>
<dbReference type="STRING" id="1255043.TVNIR_0454"/>
<dbReference type="eggNOG" id="COG0583">
    <property type="taxonomic scope" value="Bacteria"/>
</dbReference>
<evidence type="ECO:0000256" key="3">
    <source>
        <dbReference type="ARBA" id="ARBA00023125"/>
    </source>
</evidence>
<dbReference type="GO" id="GO:0019344">
    <property type="term" value="P:cysteine biosynthetic process"/>
    <property type="evidence" value="ECO:0007669"/>
    <property type="project" value="TreeGrafter"/>
</dbReference>
<dbReference type="CDD" id="cd08413">
    <property type="entry name" value="PBP2_CysB_like"/>
    <property type="match status" value="1"/>
</dbReference>
<dbReference type="HOGENOM" id="CLU_039613_6_2_6"/>
<evidence type="ECO:0000259" key="5">
    <source>
        <dbReference type="PROSITE" id="PS50931"/>
    </source>
</evidence>
<organism evidence="6 7">
    <name type="scientific">Thioalkalivibrio nitratireducens (strain DSM 14787 / UNIQEM 213 / ALEN2)</name>
    <dbReference type="NCBI Taxonomy" id="1255043"/>
    <lineage>
        <taxon>Bacteria</taxon>
        <taxon>Pseudomonadati</taxon>
        <taxon>Pseudomonadota</taxon>
        <taxon>Gammaproteobacteria</taxon>
        <taxon>Chromatiales</taxon>
        <taxon>Ectothiorhodospiraceae</taxon>
        <taxon>Thioalkalivibrio</taxon>
    </lineage>
</organism>
<keyword evidence="4" id="KW-0804">Transcription</keyword>
<dbReference type="EMBL" id="CP003989">
    <property type="protein sequence ID" value="AGA32156.1"/>
    <property type="molecule type" value="Genomic_DNA"/>
</dbReference>
<dbReference type="GO" id="GO:0000976">
    <property type="term" value="F:transcription cis-regulatory region binding"/>
    <property type="evidence" value="ECO:0007669"/>
    <property type="project" value="TreeGrafter"/>
</dbReference>
<sequence length="305" mass="33727">MTLAESGFSVSRAAQQLHLVQPAVSQHLRLLEEALGTPLFLRHGKRLVGLTEAGDKVLGHARSMLAEVANIVAVGRDHVEEARGVLRIGTTHTQARYVLPPVLLEFKRAYPEVEVQIHQGTPAQLVEMALADRVDLAVCTEAVGDHAALVTLPSYRWNRCLITPPGHPLLERRPISLGALCEYPIITYVFGFTGRTSLSQTFAKVGLHPRVVLSAADADVIKTYVRSGMGIGIIADLAFHPEHDQDLERRDLSHLFPWEVTRLAYPRGKYVRRFQQRFIDLFQQEADRIGRGGGAGATVSRRADL</sequence>
<dbReference type="InterPro" id="IPR005119">
    <property type="entry name" value="LysR_subst-bd"/>
</dbReference>
<dbReference type="PRINTS" id="PR00039">
    <property type="entry name" value="HTHLYSR"/>
</dbReference>
<comment type="similarity">
    <text evidence="1">Belongs to the LysR transcriptional regulatory family.</text>
</comment>
<dbReference type="Pfam" id="PF00126">
    <property type="entry name" value="HTH_1"/>
    <property type="match status" value="1"/>
</dbReference>
<evidence type="ECO:0000256" key="2">
    <source>
        <dbReference type="ARBA" id="ARBA00023015"/>
    </source>
</evidence>
<dbReference type="InterPro" id="IPR037423">
    <property type="entry name" value="CysB_PBP2"/>
</dbReference>
<dbReference type="AlphaFoldDB" id="L0DUW5"/>
<dbReference type="PANTHER" id="PTHR30126">
    <property type="entry name" value="HTH-TYPE TRANSCRIPTIONAL REGULATOR"/>
    <property type="match status" value="1"/>
</dbReference>
<dbReference type="InterPro" id="IPR036390">
    <property type="entry name" value="WH_DNA-bd_sf"/>
</dbReference>
<dbReference type="InterPro" id="IPR000847">
    <property type="entry name" value="LysR_HTH_N"/>
</dbReference>
<evidence type="ECO:0000256" key="4">
    <source>
        <dbReference type="ARBA" id="ARBA00023163"/>
    </source>
</evidence>